<protein>
    <recommendedName>
        <fullName evidence="5">AN1-type domain-containing protein</fullName>
    </recommendedName>
</protein>
<dbReference type="Proteomes" id="UP000007800">
    <property type="component" value="Unassembled WGS sequence"/>
</dbReference>
<dbReference type="InterPro" id="IPR000058">
    <property type="entry name" value="Znf_AN1"/>
</dbReference>
<keyword evidence="1" id="KW-0479">Metal-binding</keyword>
<dbReference type="OMA" id="QFDRYPL"/>
<accession>C5KIX0</accession>
<evidence type="ECO:0000313" key="7">
    <source>
        <dbReference type="Proteomes" id="UP000007800"/>
    </source>
</evidence>
<feature type="domain" description="AN1-type" evidence="5">
    <location>
        <begin position="13"/>
        <end position="59"/>
    </location>
</feature>
<dbReference type="InterPro" id="IPR035896">
    <property type="entry name" value="AN1-like_Znf"/>
</dbReference>
<gene>
    <name evidence="6" type="ORF">Pmar_PMAR009322</name>
</gene>
<dbReference type="OrthoDB" id="428577at2759"/>
<evidence type="ECO:0000256" key="1">
    <source>
        <dbReference type="ARBA" id="ARBA00022723"/>
    </source>
</evidence>
<evidence type="ECO:0000259" key="5">
    <source>
        <dbReference type="PROSITE" id="PS51039"/>
    </source>
</evidence>
<dbReference type="PROSITE" id="PS51039">
    <property type="entry name" value="ZF_AN1"/>
    <property type="match status" value="1"/>
</dbReference>
<dbReference type="InParanoid" id="C5KIX0"/>
<evidence type="ECO:0000256" key="3">
    <source>
        <dbReference type="ARBA" id="ARBA00022833"/>
    </source>
</evidence>
<dbReference type="SMART" id="SM00154">
    <property type="entry name" value="ZnF_AN1"/>
    <property type="match status" value="1"/>
</dbReference>
<dbReference type="EMBL" id="GG673417">
    <property type="protein sequence ID" value="EER15573.1"/>
    <property type="molecule type" value="Genomic_DNA"/>
</dbReference>
<dbReference type="GeneID" id="9046366"/>
<dbReference type="RefSeq" id="XP_002783777.1">
    <property type="nucleotide sequence ID" value="XM_002783731.1"/>
</dbReference>
<dbReference type="PANTHER" id="PTHR10634:SF149">
    <property type="entry name" value="AN1-TYPE DOMAIN-CONTAINING PROTEIN-RELATED"/>
    <property type="match status" value="1"/>
</dbReference>
<feature type="non-terminal residue" evidence="6">
    <location>
        <position position="1"/>
    </location>
</feature>
<name>C5KIX0_PERM5</name>
<sequence length="79" mass="9247">TDRSDQHRAVREIDCLIRCWTCGKRIGLTGVRCRCGYYFCSTHRYAEAHQCDYDYKTNERRKLAKANPVVMADKLDDKA</sequence>
<dbReference type="PANTHER" id="PTHR10634">
    <property type="entry name" value="AN1-TYPE ZINC FINGER PROTEIN"/>
    <property type="match status" value="1"/>
</dbReference>
<proteinExistence type="predicted"/>
<dbReference type="AlphaFoldDB" id="C5KIX0"/>
<evidence type="ECO:0000256" key="2">
    <source>
        <dbReference type="ARBA" id="ARBA00022771"/>
    </source>
</evidence>
<dbReference type="GO" id="GO:0008270">
    <property type="term" value="F:zinc ion binding"/>
    <property type="evidence" value="ECO:0007669"/>
    <property type="project" value="UniProtKB-KW"/>
</dbReference>
<dbReference type="Pfam" id="PF01428">
    <property type="entry name" value="zf-AN1"/>
    <property type="match status" value="1"/>
</dbReference>
<organism evidence="7">
    <name type="scientific">Perkinsus marinus (strain ATCC 50983 / TXsc)</name>
    <dbReference type="NCBI Taxonomy" id="423536"/>
    <lineage>
        <taxon>Eukaryota</taxon>
        <taxon>Sar</taxon>
        <taxon>Alveolata</taxon>
        <taxon>Perkinsozoa</taxon>
        <taxon>Perkinsea</taxon>
        <taxon>Perkinsida</taxon>
        <taxon>Perkinsidae</taxon>
        <taxon>Perkinsus</taxon>
    </lineage>
</organism>
<keyword evidence="2 4" id="KW-0863">Zinc-finger</keyword>
<dbReference type="Gene3D" id="4.10.1110.10">
    <property type="entry name" value="AN1-like Zinc finger"/>
    <property type="match status" value="1"/>
</dbReference>
<evidence type="ECO:0000313" key="6">
    <source>
        <dbReference type="EMBL" id="EER15573.1"/>
    </source>
</evidence>
<evidence type="ECO:0000256" key="4">
    <source>
        <dbReference type="PROSITE-ProRule" id="PRU00449"/>
    </source>
</evidence>
<dbReference type="InterPro" id="IPR050652">
    <property type="entry name" value="AN1_A20_ZnFinger"/>
</dbReference>
<keyword evidence="7" id="KW-1185">Reference proteome</keyword>
<reference evidence="6 7" key="1">
    <citation type="submission" date="2008-07" db="EMBL/GenBank/DDBJ databases">
        <authorList>
            <person name="El-Sayed N."/>
            <person name="Caler E."/>
            <person name="Inman J."/>
            <person name="Amedeo P."/>
            <person name="Hass B."/>
            <person name="Wortman J."/>
        </authorList>
    </citation>
    <scope>NUCLEOTIDE SEQUENCE [LARGE SCALE GENOMIC DNA]</scope>
    <source>
        <strain evidence="7">ATCC 50983 / TXsc</strain>
    </source>
</reference>
<keyword evidence="3" id="KW-0862">Zinc</keyword>
<dbReference type="SUPFAM" id="SSF118310">
    <property type="entry name" value="AN1-like Zinc finger"/>
    <property type="match status" value="1"/>
</dbReference>